<accession>A0A645EGN4</accession>
<proteinExistence type="predicted"/>
<name>A0A645EGN4_9ZZZZ</name>
<dbReference type="AlphaFoldDB" id="A0A645EGN4"/>
<sequence>MENTERIPMLTDEKFDRIEQFAELVKPLQK</sequence>
<dbReference type="EMBL" id="VSSQ01047188">
    <property type="protein sequence ID" value="MPN01168.1"/>
    <property type="molecule type" value="Genomic_DNA"/>
</dbReference>
<comment type="caution">
    <text evidence="1">The sequence shown here is derived from an EMBL/GenBank/DDBJ whole genome shotgun (WGS) entry which is preliminary data.</text>
</comment>
<gene>
    <name evidence="1" type="ORF">SDC9_148374</name>
</gene>
<evidence type="ECO:0000313" key="1">
    <source>
        <dbReference type="EMBL" id="MPN01168.1"/>
    </source>
</evidence>
<reference evidence="1" key="1">
    <citation type="submission" date="2019-08" db="EMBL/GenBank/DDBJ databases">
        <authorList>
            <person name="Kucharzyk K."/>
            <person name="Murdoch R.W."/>
            <person name="Higgins S."/>
            <person name="Loffler F."/>
        </authorList>
    </citation>
    <scope>NUCLEOTIDE SEQUENCE</scope>
</reference>
<protein>
    <submittedName>
        <fullName evidence="1">Uncharacterized protein</fullName>
    </submittedName>
</protein>
<organism evidence="1">
    <name type="scientific">bioreactor metagenome</name>
    <dbReference type="NCBI Taxonomy" id="1076179"/>
    <lineage>
        <taxon>unclassified sequences</taxon>
        <taxon>metagenomes</taxon>
        <taxon>ecological metagenomes</taxon>
    </lineage>
</organism>